<dbReference type="Proteomes" id="UP000593564">
    <property type="component" value="Unassembled WGS sequence"/>
</dbReference>
<feature type="domain" description="Myb/SANT-like" evidence="1">
    <location>
        <begin position="21"/>
        <end position="115"/>
    </location>
</feature>
<dbReference type="AlphaFoldDB" id="A0A7J7H4G6"/>
<dbReference type="EMBL" id="JACBKZ010000006">
    <property type="protein sequence ID" value="KAF5947859.1"/>
    <property type="molecule type" value="Genomic_DNA"/>
</dbReference>
<organism evidence="2 3">
    <name type="scientific">Camellia sinensis</name>
    <name type="common">Tea plant</name>
    <name type="synonym">Thea sinensis</name>
    <dbReference type="NCBI Taxonomy" id="4442"/>
    <lineage>
        <taxon>Eukaryota</taxon>
        <taxon>Viridiplantae</taxon>
        <taxon>Streptophyta</taxon>
        <taxon>Embryophyta</taxon>
        <taxon>Tracheophyta</taxon>
        <taxon>Spermatophyta</taxon>
        <taxon>Magnoliopsida</taxon>
        <taxon>eudicotyledons</taxon>
        <taxon>Gunneridae</taxon>
        <taxon>Pentapetalae</taxon>
        <taxon>asterids</taxon>
        <taxon>Ericales</taxon>
        <taxon>Theaceae</taxon>
        <taxon>Camellia</taxon>
    </lineage>
</organism>
<dbReference type="OrthoDB" id="1910266at2759"/>
<dbReference type="InterPro" id="IPR045026">
    <property type="entry name" value="LIMYB"/>
</dbReference>
<evidence type="ECO:0000313" key="3">
    <source>
        <dbReference type="Proteomes" id="UP000593564"/>
    </source>
</evidence>
<keyword evidence="3" id="KW-1185">Reference proteome</keyword>
<dbReference type="PANTHER" id="PTHR47584:SF17">
    <property type="entry name" value="MYB_SANT-LIKE DNA-BINDING DOMAIN PROTEIN"/>
    <property type="match status" value="1"/>
</dbReference>
<reference evidence="2 3" key="2">
    <citation type="submission" date="2020-07" db="EMBL/GenBank/DDBJ databases">
        <title>Genome assembly of wild tea tree DASZ reveals pedigree and selection history of tea varieties.</title>
        <authorList>
            <person name="Zhang W."/>
        </authorList>
    </citation>
    <scope>NUCLEOTIDE SEQUENCE [LARGE SCALE GENOMIC DNA]</scope>
    <source>
        <strain evidence="3">cv. G240</strain>
        <tissue evidence="2">Leaf</tissue>
    </source>
</reference>
<dbReference type="InterPro" id="IPR024752">
    <property type="entry name" value="Myb/SANT-like_dom"/>
</dbReference>
<comment type="caution">
    <text evidence="2">The sequence shown here is derived from an EMBL/GenBank/DDBJ whole genome shotgun (WGS) entry which is preliminary data.</text>
</comment>
<sequence>MASEQKSAAASALKMKKPKATWTAAFHKIFVELCLEQTLKGYKPGTHFTKDGWNNIEGLFHKKSGIRYEKKQLKNHWDATKEQWKIWCKLIRTSSMRWDSSTQTFGASEQDWAYYIQGNPEAAQFRFKELPLRDKLDIIFDGTVDSGQTEPPAQRRRLSDGSTTSLMHIKESGDANPDSRTDRVNCAVESRSIVTVQSSLGKLNYSIGECIECLDGMDEIEQGSDLYLFALDIFLRKEYREVFLQLKKSSVRMAWLRRMQSVGPPLPLH</sequence>
<proteinExistence type="predicted"/>
<name>A0A7J7H4G6_CAMSI</name>
<dbReference type="Pfam" id="PF12776">
    <property type="entry name" value="Myb_DNA-bind_3"/>
    <property type="match status" value="1"/>
</dbReference>
<dbReference type="PANTHER" id="PTHR47584">
    <property type="match status" value="1"/>
</dbReference>
<reference evidence="3" key="1">
    <citation type="journal article" date="2020" name="Nat. Commun.">
        <title>Genome assembly of wild tea tree DASZ reveals pedigree and selection history of tea varieties.</title>
        <authorList>
            <person name="Zhang W."/>
            <person name="Zhang Y."/>
            <person name="Qiu H."/>
            <person name="Guo Y."/>
            <person name="Wan H."/>
            <person name="Zhang X."/>
            <person name="Scossa F."/>
            <person name="Alseekh S."/>
            <person name="Zhang Q."/>
            <person name="Wang P."/>
            <person name="Xu L."/>
            <person name="Schmidt M.H."/>
            <person name="Jia X."/>
            <person name="Li D."/>
            <person name="Zhu A."/>
            <person name="Guo F."/>
            <person name="Chen W."/>
            <person name="Ni D."/>
            <person name="Usadel B."/>
            <person name="Fernie A.R."/>
            <person name="Wen W."/>
        </authorList>
    </citation>
    <scope>NUCLEOTIDE SEQUENCE [LARGE SCALE GENOMIC DNA]</scope>
    <source>
        <strain evidence="3">cv. G240</strain>
    </source>
</reference>
<evidence type="ECO:0000259" key="1">
    <source>
        <dbReference type="Pfam" id="PF12776"/>
    </source>
</evidence>
<accession>A0A7J7H4G6</accession>
<gene>
    <name evidence="2" type="ORF">HYC85_013816</name>
</gene>
<evidence type="ECO:0000313" key="2">
    <source>
        <dbReference type="EMBL" id="KAF5947859.1"/>
    </source>
</evidence>
<protein>
    <recommendedName>
        <fullName evidence="1">Myb/SANT-like domain-containing protein</fullName>
    </recommendedName>
</protein>